<evidence type="ECO:0000259" key="7">
    <source>
        <dbReference type="PROSITE" id="PS50888"/>
    </source>
</evidence>
<dbReference type="Proteomes" id="UP000734854">
    <property type="component" value="Unassembled WGS sequence"/>
</dbReference>
<dbReference type="CDD" id="cd18919">
    <property type="entry name" value="bHLH_AtBPE_like"/>
    <property type="match status" value="1"/>
</dbReference>
<evidence type="ECO:0000256" key="1">
    <source>
        <dbReference type="ARBA" id="ARBA00004123"/>
    </source>
</evidence>
<comment type="caution">
    <text evidence="8">The sequence shown here is derived from an EMBL/GenBank/DDBJ whole genome shotgun (WGS) entry which is preliminary data.</text>
</comment>
<feature type="region of interest" description="Disordered" evidence="6">
    <location>
        <begin position="224"/>
        <end position="286"/>
    </location>
</feature>
<comment type="similarity">
    <text evidence="2">Belongs to the bHLH protein family.</text>
</comment>
<proteinExistence type="inferred from homology"/>
<dbReference type="PANTHER" id="PTHR12565">
    <property type="entry name" value="STEROL REGULATORY ELEMENT-BINDING PROTEIN"/>
    <property type="match status" value="1"/>
</dbReference>
<evidence type="ECO:0000313" key="9">
    <source>
        <dbReference type="Proteomes" id="UP000734854"/>
    </source>
</evidence>
<dbReference type="AlphaFoldDB" id="A0A8J5LSY8"/>
<keyword evidence="4" id="KW-0804">Transcription</keyword>
<dbReference type="InterPro" id="IPR036638">
    <property type="entry name" value="HLH_DNA-bd_sf"/>
</dbReference>
<reference evidence="8 9" key="1">
    <citation type="submission" date="2020-08" db="EMBL/GenBank/DDBJ databases">
        <title>Plant Genome Project.</title>
        <authorList>
            <person name="Zhang R.-G."/>
        </authorList>
    </citation>
    <scope>NUCLEOTIDE SEQUENCE [LARGE SCALE GENOMIC DNA]</scope>
    <source>
        <tissue evidence="8">Rhizome</tissue>
    </source>
</reference>
<name>A0A8J5LSY8_ZINOF</name>
<dbReference type="InterPro" id="IPR024097">
    <property type="entry name" value="bHLH_ZIP_TF"/>
</dbReference>
<sequence>MSRLGILMDYSGEGHRLGVQNGCLVKMIRSGMQTGYLGEMSRSGIQTGEPVGMPRSSERMLGQDTQVGNSDGLLGRGVQVRSSERMLGQDAQVRNSDGLLGRGAQVRSSELMLDQDDQVRNADSLSIHIVASCQCSQMYSIGTSSIAIASEEYSGNNWDTLTVVQRMNFTEANRISDSNSRLTQDQDLSGLVAGAAMLSPCRNGRSREGMSCIKGNKTEIAAGGGNLPCHSPGNTSFQYAKSEEQQDVSVERFKDPPAKDEKKQKNELNPGRSNHKSSSKNNEVSENVDVWKDDYIHVRAKRGQATNSHSLAERVRREKISERMKLLQDLVPGCSKINGKAMILDEIINYVQSLQHQVEFLSMKLAAVHPEMSFDLEQILPKDVLQSCYSGSSVLAFGPRMSNCQSALYSSTYQRISQPEVPYIAHTSEELQHASFLQVPHLYQVTLKHASSSALALL</sequence>
<dbReference type="SMART" id="SM00353">
    <property type="entry name" value="HLH"/>
    <property type="match status" value="1"/>
</dbReference>
<dbReference type="PROSITE" id="PS50888">
    <property type="entry name" value="BHLH"/>
    <property type="match status" value="1"/>
</dbReference>
<evidence type="ECO:0000256" key="4">
    <source>
        <dbReference type="ARBA" id="ARBA00023163"/>
    </source>
</evidence>
<evidence type="ECO:0000256" key="5">
    <source>
        <dbReference type="ARBA" id="ARBA00023242"/>
    </source>
</evidence>
<comment type="subcellular location">
    <subcellularLocation>
        <location evidence="1">Nucleus</location>
    </subcellularLocation>
</comment>
<dbReference type="Pfam" id="PF00010">
    <property type="entry name" value="HLH"/>
    <property type="match status" value="1"/>
</dbReference>
<dbReference type="GO" id="GO:0046983">
    <property type="term" value="F:protein dimerization activity"/>
    <property type="evidence" value="ECO:0007669"/>
    <property type="project" value="InterPro"/>
</dbReference>
<accession>A0A8J5LSY8</accession>
<protein>
    <recommendedName>
        <fullName evidence="7">BHLH domain-containing protein</fullName>
    </recommendedName>
</protein>
<evidence type="ECO:0000256" key="2">
    <source>
        <dbReference type="ARBA" id="ARBA00005510"/>
    </source>
</evidence>
<keyword evidence="9" id="KW-1185">Reference proteome</keyword>
<evidence type="ECO:0000256" key="6">
    <source>
        <dbReference type="SAM" id="MobiDB-lite"/>
    </source>
</evidence>
<dbReference type="Gene3D" id="4.10.280.10">
    <property type="entry name" value="Helix-loop-helix DNA-binding domain"/>
    <property type="match status" value="1"/>
</dbReference>
<dbReference type="GO" id="GO:0003700">
    <property type="term" value="F:DNA-binding transcription factor activity"/>
    <property type="evidence" value="ECO:0007669"/>
    <property type="project" value="TreeGrafter"/>
</dbReference>
<dbReference type="GO" id="GO:0005634">
    <property type="term" value="C:nucleus"/>
    <property type="evidence" value="ECO:0007669"/>
    <property type="project" value="UniProtKB-SubCell"/>
</dbReference>
<keyword evidence="5" id="KW-0539">Nucleus</keyword>
<organism evidence="8 9">
    <name type="scientific">Zingiber officinale</name>
    <name type="common">Ginger</name>
    <name type="synonym">Amomum zingiber</name>
    <dbReference type="NCBI Taxonomy" id="94328"/>
    <lineage>
        <taxon>Eukaryota</taxon>
        <taxon>Viridiplantae</taxon>
        <taxon>Streptophyta</taxon>
        <taxon>Embryophyta</taxon>
        <taxon>Tracheophyta</taxon>
        <taxon>Spermatophyta</taxon>
        <taxon>Magnoliopsida</taxon>
        <taxon>Liliopsida</taxon>
        <taxon>Zingiberales</taxon>
        <taxon>Zingiberaceae</taxon>
        <taxon>Zingiber</taxon>
    </lineage>
</organism>
<evidence type="ECO:0000313" key="8">
    <source>
        <dbReference type="EMBL" id="KAG6537599.1"/>
    </source>
</evidence>
<evidence type="ECO:0000256" key="3">
    <source>
        <dbReference type="ARBA" id="ARBA00023015"/>
    </source>
</evidence>
<feature type="compositionally biased region" description="Basic and acidic residues" evidence="6">
    <location>
        <begin position="241"/>
        <end position="266"/>
    </location>
</feature>
<feature type="domain" description="BHLH" evidence="7">
    <location>
        <begin position="304"/>
        <end position="354"/>
    </location>
</feature>
<keyword evidence="3" id="KW-0805">Transcription regulation</keyword>
<dbReference type="InterPro" id="IPR011598">
    <property type="entry name" value="bHLH_dom"/>
</dbReference>
<dbReference type="SUPFAM" id="SSF47459">
    <property type="entry name" value="HLH, helix-loop-helix DNA-binding domain"/>
    <property type="match status" value="1"/>
</dbReference>
<dbReference type="FunFam" id="4.10.280.10:FF:000002">
    <property type="entry name" value="Basic helix-loop-helix transcription factor"/>
    <property type="match status" value="1"/>
</dbReference>
<dbReference type="PANTHER" id="PTHR12565:SF312">
    <property type="entry name" value="TRANSCRIPTION FACTOR BHLH74"/>
    <property type="match status" value="1"/>
</dbReference>
<gene>
    <name evidence="8" type="ORF">ZIOFF_002693</name>
</gene>
<dbReference type="EMBL" id="JACMSC010000001">
    <property type="protein sequence ID" value="KAG6537599.1"/>
    <property type="molecule type" value="Genomic_DNA"/>
</dbReference>